<proteinExistence type="predicted"/>
<dbReference type="Proteomes" id="UP000297072">
    <property type="component" value="Segment"/>
</dbReference>
<feature type="compositionally biased region" description="Basic and acidic residues" evidence="1">
    <location>
        <begin position="1"/>
        <end position="13"/>
    </location>
</feature>
<dbReference type="RefSeq" id="YP_009666831.1">
    <property type="nucleotide sequence ID" value="NC_043535.1"/>
</dbReference>
<organism evidence="3">
    <name type="scientific">Cacao swollen shoot Ghana Q virus</name>
    <dbReference type="NCBI Taxonomy" id="2056885"/>
    <lineage>
        <taxon>Viruses</taxon>
        <taxon>Riboviria</taxon>
        <taxon>Pararnavirae</taxon>
        <taxon>Artverviricota</taxon>
        <taxon>Revtraviricetes</taxon>
        <taxon>Ortervirales</taxon>
        <taxon>Caulimoviridae</taxon>
        <taxon>Badnavirus</taxon>
        <taxon>Badnavirus epsiloninflatheobromae</taxon>
    </lineage>
</organism>
<feature type="region of interest" description="Disordered" evidence="1">
    <location>
        <begin position="1"/>
        <end position="32"/>
    </location>
</feature>
<evidence type="ECO:0000256" key="1">
    <source>
        <dbReference type="SAM" id="MobiDB-lite"/>
    </source>
</evidence>
<dbReference type="GeneID" id="40527116"/>
<reference evidence="3" key="1">
    <citation type="journal article" date="2017" name="Virus Res.">
        <title>Next generation sequencing elucidates cacao badnavirus diversity and reveals the existence of more than ten viral species.</title>
        <authorList>
            <person name="Muller E."/>
            <person name="Ravel S."/>
            <person name="Agret C."/>
            <person name="Abrokwah F."/>
            <person name="Dzahini-Obiatey H."/>
            <person name="Galyuon I."/>
            <person name="Kouakou K."/>
            <person name="Jeyaseelan E.C."/>
            <person name="Allainguillaume J."/>
            <person name="Wetten A."/>
        </authorList>
    </citation>
    <scope>NUCLEOTIDE SEQUENCE [LARGE SCALE GENOMIC DNA]</scope>
    <source>
        <strain evidence="2">Gha34Q-15</strain>
        <strain evidence="3">Gha40-15</strain>
    </source>
</reference>
<accession>A0A2H4U966</accession>
<protein>
    <submittedName>
        <fullName evidence="3">ORFY protein</fullName>
    </submittedName>
</protein>
<name>A0A2H4U966_9VIRU</name>
<dbReference type="EMBL" id="MF642727">
    <property type="protein sequence ID" value="ATZ69495.1"/>
    <property type="molecule type" value="Genomic_DNA"/>
</dbReference>
<dbReference type="KEGG" id="vg:40527116"/>
<feature type="compositionally biased region" description="Low complexity" evidence="1">
    <location>
        <begin position="15"/>
        <end position="29"/>
    </location>
</feature>
<evidence type="ECO:0000313" key="3">
    <source>
        <dbReference type="EMBL" id="ATZ69499.1"/>
    </source>
</evidence>
<dbReference type="EMBL" id="MF642728">
    <property type="protein sequence ID" value="ATZ69499.1"/>
    <property type="molecule type" value="Genomic_DNA"/>
</dbReference>
<evidence type="ECO:0000313" key="2">
    <source>
        <dbReference type="EMBL" id="ATZ69495.1"/>
    </source>
</evidence>
<sequence>MFKVRKGLERSAEKSNNMESGSSSSSHNSLVQEYQQLIRQEKEALHHGIPLPLMEAFKEERSTLEKKAELALIKSMEEYLRIKESKSSYVSSYATKDNYYGDWLPVVKENEKEAKEACAALQKVIGKGSKRF</sequence>